<dbReference type="SMART" id="SM00320">
    <property type="entry name" value="WD40"/>
    <property type="match status" value="3"/>
</dbReference>
<name>A0ABR4LGP1_9EURO</name>
<dbReference type="Proteomes" id="UP001610432">
    <property type="component" value="Unassembled WGS sequence"/>
</dbReference>
<evidence type="ECO:0000256" key="6">
    <source>
        <dbReference type="SAM" id="MobiDB-lite"/>
    </source>
</evidence>
<comment type="subcellular location">
    <subcellularLocation>
        <location evidence="1">Nucleus</location>
    </subcellularLocation>
</comment>
<evidence type="ECO:0000256" key="5">
    <source>
        <dbReference type="PROSITE-ProRule" id="PRU00221"/>
    </source>
</evidence>
<dbReference type="EMBL" id="JBFXLQ010000048">
    <property type="protein sequence ID" value="KAL2863725.1"/>
    <property type="molecule type" value="Genomic_DNA"/>
</dbReference>
<feature type="repeat" description="WD" evidence="5">
    <location>
        <begin position="63"/>
        <end position="104"/>
    </location>
</feature>
<evidence type="ECO:0000256" key="3">
    <source>
        <dbReference type="ARBA" id="ARBA00022737"/>
    </source>
</evidence>
<evidence type="ECO:0000313" key="8">
    <source>
        <dbReference type="Proteomes" id="UP001610432"/>
    </source>
</evidence>
<dbReference type="GeneID" id="98141108"/>
<accession>A0ABR4LGP1</accession>
<dbReference type="Pfam" id="PF00400">
    <property type="entry name" value="WD40"/>
    <property type="match status" value="2"/>
</dbReference>
<feature type="compositionally biased region" description="Basic and acidic residues" evidence="6">
    <location>
        <begin position="451"/>
        <end position="466"/>
    </location>
</feature>
<dbReference type="PROSITE" id="PS00678">
    <property type="entry name" value="WD_REPEATS_1"/>
    <property type="match status" value="1"/>
</dbReference>
<dbReference type="InterPro" id="IPR036322">
    <property type="entry name" value="WD40_repeat_dom_sf"/>
</dbReference>
<evidence type="ECO:0000313" key="7">
    <source>
        <dbReference type="EMBL" id="KAL2863725.1"/>
    </source>
</evidence>
<sequence length="478" mass="53473">MNLSLIDPFVLAQDYPDTLSEKLRSGHATCLRFNRKGDYLASGRADGTVVIFDIETNGVARKLKGHIRQIQSLSWSGDGRYLLSSSQDWKCILWDLKDGSRVRTVRFEAPVYIAELHPYNHLLFVASLFEDQPVLVDISSPKPIKRIIPSAPFRAPPSKDEEVSPAVAAKQAAQDAKHSTCVTIFTALGNHIIAGTSKGWINIIETQTCTTIHSTKLCTGVIVLLRLASNGRDLLVNSSDRVIRTILIPDLSQLGIDLEQSNIKLQVEHKFQDVVNRLSWNHVTFSSTGEFVTASTFMNPDIYVWERSHGSLVKILEGPREELGVVEWHPSRPLVVACGLESGCIYTWSIVTPQKWSALAPDFGEVEENVEYIEREDEFDMHPAEEIHQRRLDQEDEEPDVLTIEPQKNDPDEEIQSFRMPVLLDISDSESEEDIVAVGPGTMRRRSPGAGRDRLNTNGDGEKDGRNGTARGAKSRRR</sequence>
<dbReference type="InterPro" id="IPR015943">
    <property type="entry name" value="WD40/YVTN_repeat-like_dom_sf"/>
</dbReference>
<comment type="caution">
    <text evidence="7">The sequence shown here is derived from an EMBL/GenBank/DDBJ whole genome shotgun (WGS) entry which is preliminary data.</text>
</comment>
<keyword evidence="4" id="KW-0539">Nucleus</keyword>
<keyword evidence="2 5" id="KW-0853">WD repeat</keyword>
<evidence type="ECO:0000256" key="4">
    <source>
        <dbReference type="ARBA" id="ARBA00023242"/>
    </source>
</evidence>
<dbReference type="SUPFAM" id="SSF50978">
    <property type="entry name" value="WD40 repeat-like"/>
    <property type="match status" value="1"/>
</dbReference>
<protein>
    <submittedName>
        <fullName evidence="7">WD domain protein</fullName>
    </submittedName>
</protein>
<dbReference type="RefSeq" id="XP_070882704.1">
    <property type="nucleotide sequence ID" value="XM_071026036.1"/>
</dbReference>
<dbReference type="PROSITE" id="PS50082">
    <property type="entry name" value="WD_REPEATS_2"/>
    <property type="match status" value="1"/>
</dbReference>
<keyword evidence="3" id="KW-0677">Repeat</keyword>
<evidence type="ECO:0000256" key="1">
    <source>
        <dbReference type="ARBA" id="ARBA00004123"/>
    </source>
</evidence>
<gene>
    <name evidence="7" type="ORF">BJX67DRAFT_237504</name>
</gene>
<keyword evidence="8" id="KW-1185">Reference proteome</keyword>
<feature type="region of interest" description="Disordered" evidence="6">
    <location>
        <begin position="389"/>
        <end position="478"/>
    </location>
</feature>
<dbReference type="PANTHER" id="PTHR44040">
    <property type="entry name" value="RETINOBLASTOMA-BINDING PROTEIN 5"/>
    <property type="match status" value="1"/>
</dbReference>
<proteinExistence type="predicted"/>
<dbReference type="Gene3D" id="2.130.10.10">
    <property type="entry name" value="YVTN repeat-like/Quinoprotein amine dehydrogenase"/>
    <property type="match status" value="2"/>
</dbReference>
<dbReference type="PROSITE" id="PS50294">
    <property type="entry name" value="WD_REPEATS_REGION"/>
    <property type="match status" value="1"/>
</dbReference>
<evidence type="ECO:0000256" key="2">
    <source>
        <dbReference type="ARBA" id="ARBA00022574"/>
    </source>
</evidence>
<dbReference type="InterPro" id="IPR001680">
    <property type="entry name" value="WD40_rpt"/>
</dbReference>
<dbReference type="InterPro" id="IPR019775">
    <property type="entry name" value="WD40_repeat_CS"/>
</dbReference>
<dbReference type="PANTHER" id="PTHR44040:SF1">
    <property type="entry name" value="RETINOBLASTOMA-BINDING PROTEIN 5"/>
    <property type="match status" value="1"/>
</dbReference>
<dbReference type="InterPro" id="IPR037850">
    <property type="entry name" value="RBBP5/Swd1"/>
</dbReference>
<organism evidence="7 8">
    <name type="scientific">Aspergillus lucknowensis</name>
    <dbReference type="NCBI Taxonomy" id="176173"/>
    <lineage>
        <taxon>Eukaryota</taxon>
        <taxon>Fungi</taxon>
        <taxon>Dikarya</taxon>
        <taxon>Ascomycota</taxon>
        <taxon>Pezizomycotina</taxon>
        <taxon>Eurotiomycetes</taxon>
        <taxon>Eurotiomycetidae</taxon>
        <taxon>Eurotiales</taxon>
        <taxon>Aspergillaceae</taxon>
        <taxon>Aspergillus</taxon>
        <taxon>Aspergillus subgen. Nidulantes</taxon>
    </lineage>
</organism>
<reference evidence="7 8" key="1">
    <citation type="submission" date="2024-07" db="EMBL/GenBank/DDBJ databases">
        <title>Section-level genome sequencing and comparative genomics of Aspergillus sections Usti and Cavernicolus.</title>
        <authorList>
            <consortium name="Lawrence Berkeley National Laboratory"/>
            <person name="Nybo J.L."/>
            <person name="Vesth T.C."/>
            <person name="Theobald S."/>
            <person name="Frisvad J.C."/>
            <person name="Larsen T.O."/>
            <person name="Kjaerboelling I."/>
            <person name="Rothschild-Mancinelli K."/>
            <person name="Lyhne E.K."/>
            <person name="Kogle M.E."/>
            <person name="Barry K."/>
            <person name="Clum A."/>
            <person name="Na H."/>
            <person name="Ledsgaard L."/>
            <person name="Lin J."/>
            <person name="Lipzen A."/>
            <person name="Kuo A."/>
            <person name="Riley R."/>
            <person name="Mondo S."/>
            <person name="Labutti K."/>
            <person name="Haridas S."/>
            <person name="Pangalinan J."/>
            <person name="Salamov A.A."/>
            <person name="Simmons B.A."/>
            <person name="Magnuson J.K."/>
            <person name="Chen J."/>
            <person name="Drula E."/>
            <person name="Henrissat B."/>
            <person name="Wiebenga A."/>
            <person name="Lubbers R.J."/>
            <person name="Gomes A.C."/>
            <person name="Macurrencykelacurrency M.R."/>
            <person name="Stajich J."/>
            <person name="Grigoriev I.V."/>
            <person name="Mortensen U.H."/>
            <person name="De Vries R.P."/>
            <person name="Baker S.E."/>
            <person name="Andersen M.R."/>
        </authorList>
    </citation>
    <scope>NUCLEOTIDE SEQUENCE [LARGE SCALE GENOMIC DNA]</scope>
    <source>
        <strain evidence="7 8">CBS 449.75</strain>
    </source>
</reference>